<keyword evidence="10" id="KW-1185">Reference proteome</keyword>
<dbReference type="Gene3D" id="1.20.1250.20">
    <property type="entry name" value="MFS general substrate transporter like domains"/>
    <property type="match status" value="2"/>
</dbReference>
<dbReference type="InterPro" id="IPR050171">
    <property type="entry name" value="MFS_Transporters"/>
</dbReference>
<evidence type="ECO:0000256" key="3">
    <source>
        <dbReference type="ARBA" id="ARBA00022475"/>
    </source>
</evidence>
<comment type="subcellular location">
    <subcellularLocation>
        <location evidence="1">Cell membrane</location>
        <topology evidence="1">Multi-pass membrane protein</topology>
    </subcellularLocation>
</comment>
<dbReference type="Pfam" id="PF07690">
    <property type="entry name" value="MFS_1"/>
    <property type="match status" value="1"/>
</dbReference>
<dbReference type="PROSITE" id="PS50850">
    <property type="entry name" value="MFS"/>
    <property type="match status" value="1"/>
</dbReference>
<feature type="transmembrane region" description="Helical" evidence="7">
    <location>
        <begin position="231"/>
        <end position="250"/>
    </location>
</feature>
<keyword evidence="5 7" id="KW-1133">Transmembrane helix</keyword>
<dbReference type="GO" id="GO:0005886">
    <property type="term" value="C:plasma membrane"/>
    <property type="evidence" value="ECO:0007669"/>
    <property type="project" value="UniProtKB-SubCell"/>
</dbReference>
<feature type="transmembrane region" description="Helical" evidence="7">
    <location>
        <begin position="403"/>
        <end position="422"/>
    </location>
</feature>
<dbReference type="GO" id="GO:0022857">
    <property type="term" value="F:transmembrane transporter activity"/>
    <property type="evidence" value="ECO:0007669"/>
    <property type="project" value="InterPro"/>
</dbReference>
<feature type="transmembrane region" description="Helical" evidence="7">
    <location>
        <begin position="101"/>
        <end position="118"/>
    </location>
</feature>
<feature type="transmembrane region" description="Helical" evidence="7">
    <location>
        <begin position="63"/>
        <end position="80"/>
    </location>
</feature>
<name>A0A929FYQ1_9PSEU</name>
<keyword evidence="2" id="KW-0813">Transport</keyword>
<protein>
    <submittedName>
        <fullName evidence="9">MFS transporter</fullName>
    </submittedName>
</protein>
<feature type="transmembrane region" description="Helical" evidence="7">
    <location>
        <begin position="270"/>
        <end position="290"/>
    </location>
</feature>
<gene>
    <name evidence="9" type="ORF">IQ251_04540</name>
</gene>
<evidence type="ECO:0000256" key="5">
    <source>
        <dbReference type="ARBA" id="ARBA00022989"/>
    </source>
</evidence>
<feature type="transmembrane region" description="Helical" evidence="7">
    <location>
        <begin position="329"/>
        <end position="349"/>
    </location>
</feature>
<evidence type="ECO:0000256" key="4">
    <source>
        <dbReference type="ARBA" id="ARBA00022692"/>
    </source>
</evidence>
<comment type="caution">
    <text evidence="9">The sequence shown here is derived from an EMBL/GenBank/DDBJ whole genome shotgun (WGS) entry which is preliminary data.</text>
</comment>
<dbReference type="SUPFAM" id="SSF103473">
    <property type="entry name" value="MFS general substrate transporter"/>
    <property type="match status" value="1"/>
</dbReference>
<dbReference type="AlphaFoldDB" id="A0A929FYQ1"/>
<proteinExistence type="predicted"/>
<dbReference type="InterPro" id="IPR036259">
    <property type="entry name" value="MFS_trans_sf"/>
</dbReference>
<dbReference type="InterPro" id="IPR020846">
    <property type="entry name" value="MFS_dom"/>
</dbReference>
<evidence type="ECO:0000256" key="7">
    <source>
        <dbReference type="SAM" id="Phobius"/>
    </source>
</evidence>
<keyword evidence="4 7" id="KW-0812">Transmembrane</keyword>
<evidence type="ECO:0000256" key="6">
    <source>
        <dbReference type="ARBA" id="ARBA00023136"/>
    </source>
</evidence>
<feature type="transmembrane region" description="Helical" evidence="7">
    <location>
        <begin position="302"/>
        <end position="323"/>
    </location>
</feature>
<evidence type="ECO:0000259" key="8">
    <source>
        <dbReference type="PROSITE" id="PS50850"/>
    </source>
</evidence>
<evidence type="ECO:0000256" key="2">
    <source>
        <dbReference type="ARBA" id="ARBA00022448"/>
    </source>
</evidence>
<keyword evidence="6 7" id="KW-0472">Membrane</keyword>
<dbReference type="InterPro" id="IPR011701">
    <property type="entry name" value="MFS"/>
</dbReference>
<keyword evidence="3" id="KW-1003">Cell membrane</keyword>
<accession>A0A929FYQ1</accession>
<evidence type="ECO:0000313" key="9">
    <source>
        <dbReference type="EMBL" id="MBE9373715.1"/>
    </source>
</evidence>
<organism evidence="9 10">
    <name type="scientific">Saccharopolyspora montiporae</name>
    <dbReference type="NCBI Taxonomy" id="2781240"/>
    <lineage>
        <taxon>Bacteria</taxon>
        <taxon>Bacillati</taxon>
        <taxon>Actinomycetota</taxon>
        <taxon>Actinomycetes</taxon>
        <taxon>Pseudonocardiales</taxon>
        <taxon>Pseudonocardiaceae</taxon>
        <taxon>Saccharopolyspora</taxon>
    </lineage>
</organism>
<dbReference type="Proteomes" id="UP000598360">
    <property type="component" value="Unassembled WGS sequence"/>
</dbReference>
<feature type="domain" description="Major facilitator superfamily (MFS) profile" evidence="8">
    <location>
        <begin position="33"/>
        <end position="427"/>
    </location>
</feature>
<reference evidence="9" key="1">
    <citation type="submission" date="2020-10" db="EMBL/GenBank/DDBJ databases">
        <title>Diversity and distribution of actinomycetes associated with coral in the coast of Hainan.</title>
        <authorList>
            <person name="Li F."/>
        </authorList>
    </citation>
    <scope>NUCLEOTIDE SEQUENCE</scope>
    <source>
        <strain evidence="9">HNM0983</strain>
    </source>
</reference>
<feature type="transmembrane region" description="Helical" evidence="7">
    <location>
        <begin position="124"/>
        <end position="143"/>
    </location>
</feature>
<feature type="transmembrane region" description="Helical" evidence="7">
    <location>
        <begin position="369"/>
        <end position="391"/>
    </location>
</feature>
<feature type="transmembrane region" description="Helical" evidence="7">
    <location>
        <begin position="164"/>
        <end position="185"/>
    </location>
</feature>
<feature type="transmembrane region" description="Helical" evidence="7">
    <location>
        <begin position="36"/>
        <end position="57"/>
    </location>
</feature>
<dbReference type="EMBL" id="JADEYC010000007">
    <property type="protein sequence ID" value="MBE9373715.1"/>
    <property type="molecule type" value="Genomic_DNA"/>
</dbReference>
<dbReference type="PANTHER" id="PTHR23517:SF2">
    <property type="entry name" value="MULTIDRUG RESISTANCE PROTEIN MDTH"/>
    <property type="match status" value="1"/>
</dbReference>
<feature type="transmembrane region" description="Helical" evidence="7">
    <location>
        <begin position="191"/>
        <end position="210"/>
    </location>
</feature>
<evidence type="ECO:0000256" key="1">
    <source>
        <dbReference type="ARBA" id="ARBA00004651"/>
    </source>
</evidence>
<evidence type="ECO:0000313" key="10">
    <source>
        <dbReference type="Proteomes" id="UP000598360"/>
    </source>
</evidence>
<sequence>MTATATGTGARRPLTWLAERWSLLGHVRGLPGVVRLLLVTQLVFNIGFYLVVPFLAVHLSENLAMAGWAIGIVLGVRTFSQQGMFVVGGALADRFGVRPTVLAGCALRVFGFVVLAGASAFSTVLLGTVLIGFAAALFSPAVESALASYGSELQERGTITRTELFGLFAVFGEIGSVTGPLIGAALLSVDFALTCAVAAVVFTVILFAHARWLPGSSGGAGRPLLQGWARILRNRTFLVFAAAYSAYLLSYNQLYLALPVELGRVGAESALGWMFALASLIVVLGQLPLASWARARLGAARALPIGFGLLSLSFASVAAWAWASTPESLAVAPAVGFVVLLTFGQMLAVPLAQDLVPRLAGEDNLGSYYGFLASAGGVAVLLGSGLAGGLLDLAAAPGPAAPVPWLVLAALPAAGGLTLLALSRRLIR</sequence>
<dbReference type="PANTHER" id="PTHR23517">
    <property type="entry name" value="RESISTANCE PROTEIN MDTM, PUTATIVE-RELATED-RELATED"/>
    <property type="match status" value="1"/>
</dbReference>
<dbReference type="RefSeq" id="WP_193927153.1">
    <property type="nucleotide sequence ID" value="NZ_JADEYC010000007.1"/>
</dbReference>